<feature type="domain" description="PFL" evidence="14">
    <location>
        <begin position="290"/>
        <end position="993"/>
    </location>
</feature>
<dbReference type="Gene3D" id="3.20.20.70">
    <property type="entry name" value="Aldolase class I"/>
    <property type="match status" value="1"/>
</dbReference>
<evidence type="ECO:0000256" key="3">
    <source>
        <dbReference type="ARBA" id="ARBA00011245"/>
    </source>
</evidence>
<comment type="caution">
    <text evidence="16">The sequence shown here is derived from an EMBL/GenBank/DDBJ whole genome shotgun (WGS) entry which is preliminary data.</text>
</comment>
<dbReference type="Proteomes" id="UP000189670">
    <property type="component" value="Unassembled WGS sequence"/>
</dbReference>
<dbReference type="GO" id="GO:0005829">
    <property type="term" value="C:cytosol"/>
    <property type="evidence" value="ECO:0007669"/>
    <property type="project" value="TreeGrafter"/>
</dbReference>
<dbReference type="GO" id="GO:0051539">
    <property type="term" value="F:4 iron, 4 sulfur cluster binding"/>
    <property type="evidence" value="ECO:0007669"/>
    <property type="project" value="UniProtKB-KW"/>
</dbReference>
<evidence type="ECO:0000256" key="4">
    <source>
        <dbReference type="ARBA" id="ARBA00022485"/>
    </source>
</evidence>
<keyword evidence="6" id="KW-0479">Metal-binding</keyword>
<feature type="modified residue" description="Glycine radical" evidence="12">
    <location>
        <position position="1097"/>
    </location>
</feature>
<dbReference type="InterPro" id="IPR058240">
    <property type="entry name" value="rSAM_sf"/>
</dbReference>
<dbReference type="PROSITE" id="PS01087">
    <property type="entry name" value="RADICAL_ACTIVATING"/>
    <property type="match status" value="1"/>
</dbReference>
<dbReference type="InterPro" id="IPR007197">
    <property type="entry name" value="rSAM"/>
</dbReference>
<evidence type="ECO:0000256" key="11">
    <source>
        <dbReference type="ARBA" id="ARBA00023239"/>
    </source>
</evidence>
<dbReference type="GO" id="GO:0046872">
    <property type="term" value="F:metal ion binding"/>
    <property type="evidence" value="ECO:0007669"/>
    <property type="project" value="UniProtKB-KW"/>
</dbReference>
<evidence type="ECO:0000256" key="10">
    <source>
        <dbReference type="ARBA" id="ARBA00023014"/>
    </source>
</evidence>
<dbReference type="GO" id="GO:0016829">
    <property type="term" value="F:lyase activity"/>
    <property type="evidence" value="ECO:0007669"/>
    <property type="project" value="UniProtKB-KW"/>
</dbReference>
<keyword evidence="7 12" id="KW-0556">Organic radical</keyword>
<evidence type="ECO:0000256" key="12">
    <source>
        <dbReference type="PROSITE-ProRule" id="PRU00493"/>
    </source>
</evidence>
<keyword evidence="16" id="KW-0808">Transferase</keyword>
<dbReference type="GO" id="GO:0016740">
    <property type="term" value="F:transferase activity"/>
    <property type="evidence" value="ECO:0007669"/>
    <property type="project" value="UniProtKB-KW"/>
</dbReference>
<evidence type="ECO:0000313" key="16">
    <source>
        <dbReference type="EMBL" id="ETR74361.1"/>
    </source>
</evidence>
<dbReference type="Gene3D" id="3.20.70.20">
    <property type="match status" value="1"/>
</dbReference>
<protein>
    <submittedName>
        <fullName evidence="16">Formate C-acetyltransferase</fullName>
    </submittedName>
</protein>
<feature type="domain" description="Radical SAM core" evidence="15">
    <location>
        <begin position="44"/>
        <end position="274"/>
    </location>
</feature>
<comment type="subunit">
    <text evidence="3">Monomer.</text>
</comment>
<dbReference type="EMBL" id="ATBP01000009">
    <property type="protein sequence ID" value="ETR74361.1"/>
    <property type="molecule type" value="Genomic_DNA"/>
</dbReference>
<dbReference type="PANTHER" id="PTHR43641:SF2">
    <property type="entry name" value="DEHYDRATASE YBIW-RELATED"/>
    <property type="match status" value="1"/>
</dbReference>
<evidence type="ECO:0000256" key="9">
    <source>
        <dbReference type="ARBA" id="ARBA00023004"/>
    </source>
</evidence>
<dbReference type="InterPro" id="IPR013785">
    <property type="entry name" value="Aldolase_TIM"/>
</dbReference>
<dbReference type="Pfam" id="PF04055">
    <property type="entry name" value="Radical_SAM"/>
    <property type="match status" value="1"/>
</dbReference>
<evidence type="ECO:0000256" key="2">
    <source>
        <dbReference type="ARBA" id="ARBA00009777"/>
    </source>
</evidence>
<gene>
    <name evidence="16" type="ORF">OMM_00247</name>
</gene>
<dbReference type="InterPro" id="IPR051215">
    <property type="entry name" value="GRE"/>
</dbReference>
<reference evidence="17" key="1">
    <citation type="submission" date="2012-11" db="EMBL/GenBank/DDBJ databases">
        <authorList>
            <person name="Lucero-Rivera Y.E."/>
            <person name="Tovar-Ramirez D."/>
        </authorList>
    </citation>
    <scope>NUCLEOTIDE SEQUENCE [LARGE SCALE GENOMIC DNA]</scope>
    <source>
        <strain evidence="17">Araruama</strain>
    </source>
</reference>
<dbReference type="SFLD" id="SFLDS00029">
    <property type="entry name" value="Radical_SAM"/>
    <property type="match status" value="1"/>
</dbReference>
<keyword evidence="5" id="KW-0949">S-adenosyl-L-methionine</keyword>
<keyword evidence="4" id="KW-0004">4Fe-4S</keyword>
<comment type="similarity">
    <text evidence="2">Belongs to the organic radical-activating enzymes family.</text>
</comment>
<dbReference type="InterPro" id="IPR001989">
    <property type="entry name" value="Radical_activat_CS"/>
</dbReference>
<dbReference type="AlphaFoldDB" id="A0A1V1PHJ0"/>
<accession>A0A1V1PHJ0</accession>
<dbReference type="Pfam" id="PF01228">
    <property type="entry name" value="Gly_radical"/>
    <property type="match status" value="1"/>
</dbReference>
<organism evidence="16 17">
    <name type="scientific">Candidatus Magnetoglobus multicellularis str. Araruama</name>
    <dbReference type="NCBI Taxonomy" id="890399"/>
    <lineage>
        <taxon>Bacteria</taxon>
        <taxon>Pseudomonadati</taxon>
        <taxon>Thermodesulfobacteriota</taxon>
        <taxon>Desulfobacteria</taxon>
        <taxon>Desulfobacterales</taxon>
        <taxon>Desulfobacteraceae</taxon>
        <taxon>Candidatus Magnetoglobus</taxon>
    </lineage>
</organism>
<dbReference type="CDD" id="cd01335">
    <property type="entry name" value="Radical_SAM"/>
    <property type="match status" value="1"/>
</dbReference>
<sequence>MQSAQNLKYDDTYSIDSLPEDNMYLTDKHIDKLKVSKIQRTCVHDGPGIRTVIFFSGCNLKCAWCQNPELIPFHLDTQQTSIYTIVDIMDIISKDKAYYLASKGGVTLSGGEPLMQHTDSMVHLLERLKKEEIHVTVETAAHAPWKNIQPLLPYIDLFLIDLKIINPSLHEKYTHQSNKVIHQNIRKLVGFNANIRFRMVVVPGYNDQGNHIQDVCNFLKSIDYHSIELLKYHNMYEEKSKRLNISRASLNITNDQSVEAARHAMDTFDSLGIHATCDLDFVTHHSTFTDRIYSIQKTIRESDCYLCFETSALKTAYYKKHGFNESTHIHRAERLAYILSNKQVIIYPDELIVGNFTSKRVGGNVWEEYFGIVFVSILHQMHKQTPVSFKCSFEDKLNFYTNIFPFWAKHSLISYKNKSLKDWILMLSRVSEMNTGFNNNQAAIAHFIVNHQRMLTLGTTGIIKEIENKQQTQTDESGFYAAAIIALKGLEKFALRYADKLQELSQNEMNPARRHELETAAEVCRHVPRYPARSFYEALQSMMFLQIALCTESFENAISFGRLDQILYPYYQKDLAAGLITYEQARELLAAFILKVDEVILVNDGDTYLGVGRLFESLSTVQTVTFGGIQPDGNDGTNDVTYMLLDICELQPRGVNMTARIHNGSPTAYVERIAEVYINGSPMPALYNDEIYIGALQKQYPTTMEDARNYSIVGCVEPVASDDHFGNTDCANMNVALPFLQALKGETNDLWNFGLKDQVSKLTRKFFRYNTANIQPYIRPLTMAFKSMQNTVNHAYQALTNKGIPSYDSPANMDILLDRFQTRLNQLAKSILADHQEFEQILKERFTTPLASTLFINCIKTGKDVYEGGAYLNSSGIQAVGITDVADSLCAIDEVVYRKQLYSIDAVIHAIESNFEGEMNHAIREELLKAPKFGDDSSPEPQKWVNKVLEIYVNALNSVSDCPRNGIYTAGYYALNVNIVYGENSPALPSGRSKGTPFAHSIAPHYGKKAVDLVSTLNAVADVDFVKYAPNGTTVTFTIDSALFHGDEGVKNLGAIISGFFRKGGMQFQPNVINRDILIDAYHYPEKHPYLLVRIAGYCAYFNDLSNELKLAIINRTCYS</sequence>
<dbReference type="SFLD" id="SFLDG01066">
    <property type="entry name" value="organic_radical-activating_enz"/>
    <property type="match status" value="1"/>
</dbReference>
<evidence type="ECO:0000256" key="6">
    <source>
        <dbReference type="ARBA" id="ARBA00022723"/>
    </source>
</evidence>
<dbReference type="GO" id="GO:0016491">
    <property type="term" value="F:oxidoreductase activity"/>
    <property type="evidence" value="ECO:0007669"/>
    <property type="project" value="UniProtKB-KW"/>
</dbReference>
<evidence type="ECO:0000259" key="15">
    <source>
        <dbReference type="PROSITE" id="PS51918"/>
    </source>
</evidence>
<evidence type="ECO:0000256" key="8">
    <source>
        <dbReference type="ARBA" id="ARBA00023002"/>
    </source>
</evidence>
<keyword evidence="9" id="KW-0408">Iron</keyword>
<name>A0A1V1PHJ0_9BACT</name>
<dbReference type="PROSITE" id="PS51149">
    <property type="entry name" value="GLY_RADICAL_2"/>
    <property type="match status" value="1"/>
</dbReference>
<dbReference type="Pfam" id="PF02901">
    <property type="entry name" value="PFL-like"/>
    <property type="match status" value="2"/>
</dbReference>
<dbReference type="PANTHER" id="PTHR43641">
    <property type="entry name" value="FORMATE ACETYLTRANSFERASE 3-RELATED"/>
    <property type="match status" value="1"/>
</dbReference>
<dbReference type="PROSITE" id="PS51918">
    <property type="entry name" value="RADICAL_SAM"/>
    <property type="match status" value="1"/>
</dbReference>
<dbReference type="InterPro" id="IPR001150">
    <property type="entry name" value="Gly_radical"/>
</dbReference>
<evidence type="ECO:0000256" key="5">
    <source>
        <dbReference type="ARBA" id="ARBA00022691"/>
    </source>
</evidence>
<dbReference type="SUPFAM" id="SSF102114">
    <property type="entry name" value="Radical SAM enzymes"/>
    <property type="match status" value="1"/>
</dbReference>
<dbReference type="InterPro" id="IPR004184">
    <property type="entry name" value="PFL_dom"/>
</dbReference>
<evidence type="ECO:0000256" key="7">
    <source>
        <dbReference type="ARBA" id="ARBA00022818"/>
    </source>
</evidence>
<evidence type="ECO:0000256" key="1">
    <source>
        <dbReference type="ARBA" id="ARBA00001966"/>
    </source>
</evidence>
<feature type="domain" description="Glycine radical" evidence="13">
    <location>
        <begin position="1000"/>
        <end position="1120"/>
    </location>
</feature>
<keyword evidence="10" id="KW-0411">Iron-sulfur</keyword>
<evidence type="ECO:0000259" key="13">
    <source>
        <dbReference type="PROSITE" id="PS51149"/>
    </source>
</evidence>
<keyword evidence="11" id="KW-0456">Lyase</keyword>
<dbReference type="PROSITE" id="PS51554">
    <property type="entry name" value="PFL"/>
    <property type="match status" value="1"/>
</dbReference>
<keyword evidence="8" id="KW-0560">Oxidoreductase</keyword>
<evidence type="ECO:0000259" key="14">
    <source>
        <dbReference type="PROSITE" id="PS51554"/>
    </source>
</evidence>
<proteinExistence type="inferred from homology"/>
<dbReference type="SUPFAM" id="SSF51998">
    <property type="entry name" value="PFL-like glycyl radical enzymes"/>
    <property type="match status" value="1"/>
</dbReference>
<comment type="cofactor">
    <cofactor evidence="1">
        <name>[4Fe-4S] cluster</name>
        <dbReference type="ChEBI" id="CHEBI:49883"/>
    </cofactor>
</comment>
<evidence type="ECO:0000313" key="17">
    <source>
        <dbReference type="Proteomes" id="UP000189670"/>
    </source>
</evidence>